<dbReference type="Proteomes" id="UP001597283">
    <property type="component" value="Unassembled WGS sequence"/>
</dbReference>
<keyword evidence="4" id="KW-0233">DNA recombination</keyword>
<keyword evidence="2" id="KW-0229">DNA integration</keyword>
<dbReference type="Gene3D" id="1.10.443.10">
    <property type="entry name" value="Intergrase catalytic core"/>
    <property type="match status" value="1"/>
</dbReference>
<evidence type="ECO:0000256" key="4">
    <source>
        <dbReference type="ARBA" id="ARBA00023172"/>
    </source>
</evidence>
<dbReference type="RefSeq" id="WP_380940635.1">
    <property type="nucleotide sequence ID" value="NZ_JBHUFC010000003.1"/>
</dbReference>
<keyword evidence="7" id="KW-1185">Reference proteome</keyword>
<protein>
    <submittedName>
        <fullName evidence="6">Site-specific integrase</fullName>
    </submittedName>
</protein>
<dbReference type="SUPFAM" id="SSF56349">
    <property type="entry name" value="DNA breaking-rejoining enzymes"/>
    <property type="match status" value="1"/>
</dbReference>
<dbReference type="InterPro" id="IPR002104">
    <property type="entry name" value="Integrase_catalytic"/>
</dbReference>
<proteinExistence type="inferred from homology"/>
<gene>
    <name evidence="6" type="ORF">ACFSC3_11770</name>
</gene>
<evidence type="ECO:0000259" key="5">
    <source>
        <dbReference type="PROSITE" id="PS51898"/>
    </source>
</evidence>
<dbReference type="CDD" id="cd01184">
    <property type="entry name" value="INT_C_like_1"/>
    <property type="match status" value="1"/>
</dbReference>
<sequence length="648" mass="73675">MPAIQNVERRGAVYYWRRTVRFQDGKPFTLRLSLRTTAQAVARSMGCAMTAKSETLKMTLGQNGRAASLTTVQKAGIFREAMKGMRDHLERVHVGYQRIDPDATFMIEGLVGIYEVMLRDFVVNGVPENVGSREHVEARFSGLTDEQKETLIDFFADRPDWRERSHDKAAQDLRTVGVAETEDNLDIARKVNLEGRLAAALEYRRRLFDPATMWAAMTDDRVSAAPMPIAVVAAAPAAAPVPVPPREPEVAEPWASMTPTQAAERFIADNPKIVGDARRKARWTEKTRTQFLSAARLLEKSYGARPIRLVVREDVVRLNEHFSRLPVSHHKSRRHDAMSLEEICREAEEEIKAGTRDAKTIGLQSTSTNRHFLFLKELMAWVGKQVDGVGTIDWSDFLYEDDRDARDQRDAYTEEEGRQLFRLPIWTGSRSLGRRLEQGTEIWHDGGFWVLPIAWYTGCRREEICQLTLDDIGEENGIWFFTITDENGGRVKNRAAVRLVPFADELIRLGLPGYVKALHAAGETMLFPELRTASGKRSYGDVYYKNWWMKIARKLDFIEPGQAIHSFRHTVTTELKHREVFLETRADLVGHTMSGETAGRYSKAARLIRLKEAVDQIPKVTDRLPSLPTRLLPSVNRQPRPARLKVRG</sequence>
<evidence type="ECO:0000256" key="2">
    <source>
        <dbReference type="ARBA" id="ARBA00022908"/>
    </source>
</evidence>
<dbReference type="PANTHER" id="PTHR30349">
    <property type="entry name" value="PHAGE INTEGRASE-RELATED"/>
    <property type="match status" value="1"/>
</dbReference>
<dbReference type="EMBL" id="JBHUFC010000003">
    <property type="protein sequence ID" value="MFD1788250.1"/>
    <property type="molecule type" value="Genomic_DNA"/>
</dbReference>
<dbReference type="InterPro" id="IPR050090">
    <property type="entry name" value="Tyrosine_recombinase_XerCD"/>
</dbReference>
<evidence type="ECO:0000256" key="1">
    <source>
        <dbReference type="ARBA" id="ARBA00008857"/>
    </source>
</evidence>
<organism evidence="6 7">
    <name type="scientific">Sphingomonas floccifaciens</name>
    <dbReference type="NCBI Taxonomy" id="1844115"/>
    <lineage>
        <taxon>Bacteria</taxon>
        <taxon>Pseudomonadati</taxon>
        <taxon>Pseudomonadota</taxon>
        <taxon>Alphaproteobacteria</taxon>
        <taxon>Sphingomonadales</taxon>
        <taxon>Sphingomonadaceae</taxon>
        <taxon>Sphingomonas</taxon>
    </lineage>
</organism>
<dbReference type="InterPro" id="IPR013762">
    <property type="entry name" value="Integrase-like_cat_sf"/>
</dbReference>
<dbReference type="PROSITE" id="PS51898">
    <property type="entry name" value="TYR_RECOMBINASE"/>
    <property type="match status" value="1"/>
</dbReference>
<evidence type="ECO:0000256" key="3">
    <source>
        <dbReference type="ARBA" id="ARBA00023125"/>
    </source>
</evidence>
<dbReference type="PANTHER" id="PTHR30349:SF41">
    <property type="entry name" value="INTEGRASE_RECOMBINASE PROTEIN MJ0367-RELATED"/>
    <property type="match status" value="1"/>
</dbReference>
<comment type="caution">
    <text evidence="6">The sequence shown here is derived from an EMBL/GenBank/DDBJ whole genome shotgun (WGS) entry which is preliminary data.</text>
</comment>
<keyword evidence="3" id="KW-0238">DNA-binding</keyword>
<name>A0ABW4NDK7_9SPHN</name>
<accession>A0ABW4NDK7</accession>
<evidence type="ECO:0000313" key="7">
    <source>
        <dbReference type="Proteomes" id="UP001597283"/>
    </source>
</evidence>
<feature type="domain" description="Tyr recombinase" evidence="5">
    <location>
        <begin position="407"/>
        <end position="615"/>
    </location>
</feature>
<dbReference type="InterPro" id="IPR011010">
    <property type="entry name" value="DNA_brk_join_enz"/>
</dbReference>
<reference evidence="7" key="1">
    <citation type="journal article" date="2019" name="Int. J. Syst. Evol. Microbiol.">
        <title>The Global Catalogue of Microorganisms (GCM) 10K type strain sequencing project: providing services to taxonomists for standard genome sequencing and annotation.</title>
        <authorList>
            <consortium name="The Broad Institute Genomics Platform"/>
            <consortium name="The Broad Institute Genome Sequencing Center for Infectious Disease"/>
            <person name="Wu L."/>
            <person name="Ma J."/>
        </authorList>
    </citation>
    <scope>NUCLEOTIDE SEQUENCE [LARGE SCALE GENOMIC DNA]</scope>
    <source>
        <strain evidence="7">Q85</strain>
    </source>
</reference>
<evidence type="ECO:0000313" key="6">
    <source>
        <dbReference type="EMBL" id="MFD1788250.1"/>
    </source>
</evidence>
<dbReference type="Pfam" id="PF00589">
    <property type="entry name" value="Phage_integrase"/>
    <property type="match status" value="1"/>
</dbReference>
<comment type="similarity">
    <text evidence="1">Belongs to the 'phage' integrase family.</text>
</comment>